<name>A0A1G4I2K2_TRYEQ</name>
<dbReference type="VEuPathDB" id="TriTrypDB:TEOVI_000896900"/>
<keyword evidence="2" id="KW-1185">Reference proteome</keyword>
<dbReference type="AlphaFoldDB" id="A0A1G4I2K2"/>
<dbReference type="InterPro" id="IPR046341">
    <property type="entry name" value="SET_dom_sf"/>
</dbReference>
<proteinExistence type="predicted"/>
<organism evidence="1 2">
    <name type="scientific">Trypanosoma equiperdum</name>
    <dbReference type="NCBI Taxonomy" id="5694"/>
    <lineage>
        <taxon>Eukaryota</taxon>
        <taxon>Discoba</taxon>
        <taxon>Euglenozoa</taxon>
        <taxon>Kinetoplastea</taxon>
        <taxon>Metakinetoplastina</taxon>
        <taxon>Trypanosomatida</taxon>
        <taxon>Trypanosomatidae</taxon>
        <taxon>Trypanosoma</taxon>
    </lineage>
</organism>
<dbReference type="SUPFAM" id="SSF82199">
    <property type="entry name" value="SET domain"/>
    <property type="match status" value="1"/>
</dbReference>
<dbReference type="EMBL" id="CZPT02000465">
    <property type="protein sequence ID" value="SCU65965.1"/>
    <property type="molecule type" value="Genomic_DNA"/>
</dbReference>
<dbReference type="Proteomes" id="UP000195570">
    <property type="component" value="Unassembled WGS sequence"/>
</dbReference>
<dbReference type="RefSeq" id="XP_067077476.1">
    <property type="nucleotide sequence ID" value="XM_067221375.1"/>
</dbReference>
<dbReference type="GeneID" id="92382903"/>
<protein>
    <recommendedName>
        <fullName evidence="3">SET domain containing protein</fullName>
    </recommendedName>
</protein>
<gene>
    <name evidence="1" type="ORF">TEOVI_000896900</name>
</gene>
<evidence type="ECO:0000313" key="1">
    <source>
        <dbReference type="EMBL" id="SCU65965.1"/>
    </source>
</evidence>
<evidence type="ECO:0008006" key="3">
    <source>
        <dbReference type="Google" id="ProtNLM"/>
    </source>
</evidence>
<dbReference type="Gene3D" id="3.90.1410.10">
    <property type="entry name" value="set domain protein methyltransferase, domain 1"/>
    <property type="match status" value="1"/>
</dbReference>
<accession>A0A1G4I2K2</accession>
<evidence type="ECO:0000313" key="2">
    <source>
        <dbReference type="Proteomes" id="UP000195570"/>
    </source>
</evidence>
<comment type="caution">
    <text evidence="1">The sequence shown here is derived from an EMBL/GenBank/DDBJ whole genome shotgun (WGS) entry which is preliminary data.</text>
</comment>
<reference evidence="1" key="1">
    <citation type="submission" date="2016-09" db="EMBL/GenBank/DDBJ databases">
        <authorList>
            <person name="Hebert L."/>
            <person name="Moumen B."/>
        </authorList>
    </citation>
    <scope>NUCLEOTIDE SEQUENCE [LARGE SCALE GENOMIC DNA]</scope>
    <source>
        <strain evidence="1">OVI</strain>
    </source>
</reference>
<sequence>MLNAGGAFSGFWEWCAQNGIVSKKLFIRQSMQGLMPLLSLHADQPIGAGDVVLSVPYLSTLNAQTVRGDLRPVAVPSIRVMCRFLQRRGVDISTARALWLASCLACATRLVAQGHEVGFAPLLSSSLLPKLPSPFVEAYVGGYPAISDALAGVADEPVRRAYLKDFETQVRSQLRATHAILRFNQRRHPSRIPLTLLPTVDELCAAYRTVLQRSVMLPVDCVPSSPGDLADLLEERQGIDVLPSLVPGIDIIRSPTGYPPVTSVAGNSSGTPIAGDESNAANCSLHTCVQSDFISPGTRRRVLLETEPLSNRRVVVCSTKEIKVGEELFLSYGS</sequence>